<keyword evidence="8 21" id="KW-0548">Nucleotidyltransferase</keyword>
<dbReference type="GO" id="GO:0005524">
    <property type="term" value="F:ATP binding"/>
    <property type="evidence" value="ECO:0007669"/>
    <property type="project" value="UniProtKB-KW"/>
</dbReference>
<dbReference type="EC" id="3.6.1.-" evidence="21"/>
<comment type="similarity">
    <text evidence="2 21">Belongs to the paramyxovirus L protein family.</text>
</comment>
<keyword evidence="13 21" id="KW-0693">Viral RNA replication</keyword>
<comment type="catalytic activity">
    <reaction evidence="19">
        <text>a 5'-end (5'-triphosphoguanosine)-adenylyl-adenylyl-cytidylyl-adenosine in mRNA + 2 S-adenosyl-L-methionine = a 5'-end (N(7)-methyl 5'-triphosphoguanosine)-(2'-O-methyladenylyl)-adenylyl-cytidylyl-adenosine in mRNA + 2 S-adenosyl-L-homocysteine + H(+)</text>
        <dbReference type="Rhea" id="RHEA:65376"/>
        <dbReference type="Rhea" id="RHEA-COMP:16797"/>
        <dbReference type="Rhea" id="RHEA-COMP:16798"/>
        <dbReference type="ChEBI" id="CHEBI:15378"/>
        <dbReference type="ChEBI" id="CHEBI:57856"/>
        <dbReference type="ChEBI" id="CHEBI:59789"/>
        <dbReference type="ChEBI" id="CHEBI:156483"/>
        <dbReference type="ChEBI" id="CHEBI:156484"/>
        <dbReference type="EC" id="2.1.1.375"/>
    </reaction>
</comment>
<proteinExistence type="inferred from homology"/>
<evidence type="ECO:0000256" key="8">
    <source>
        <dbReference type="ARBA" id="ARBA00022695"/>
    </source>
</evidence>
<dbReference type="InterPro" id="IPR026890">
    <property type="entry name" value="Mononeg_mRNAcap"/>
</dbReference>
<dbReference type="Pfam" id="PF14314">
    <property type="entry name" value="Methyltrans_Mon_2nd"/>
    <property type="match status" value="1"/>
</dbReference>
<keyword evidence="21" id="KW-1035">Host cytoplasm</keyword>
<comment type="catalytic activity">
    <reaction evidence="16">
        <text>a 5'-end triphospho-adenylyl-adenylyl-cytidylyl-adenosine in mRNA + GDP + H(+) = a 5'-end (5'-triphosphoguanosine)-adenylyl-adenylyl-cytidylyl-adenosine in mRNA + diphosphate</text>
        <dbReference type="Rhea" id="RHEA:65436"/>
        <dbReference type="Rhea" id="RHEA-COMP:16797"/>
        <dbReference type="Rhea" id="RHEA-COMP:16799"/>
        <dbReference type="ChEBI" id="CHEBI:15378"/>
        <dbReference type="ChEBI" id="CHEBI:33019"/>
        <dbReference type="ChEBI" id="CHEBI:58189"/>
        <dbReference type="ChEBI" id="CHEBI:156484"/>
        <dbReference type="ChEBI" id="CHEBI:156503"/>
        <dbReference type="EC" id="2.7.7.88"/>
    </reaction>
</comment>
<dbReference type="GO" id="GO:0004482">
    <property type="term" value="F:mRNA 5'-cap (guanine-N7-)-methyltransferase activity"/>
    <property type="evidence" value="ECO:0007669"/>
    <property type="project" value="InterPro"/>
</dbReference>
<comment type="catalytic activity">
    <reaction evidence="18 21">
        <text>a 5'-end (5'-triphosphoguanosine)-adenylyl-adenylyl-cytidylyl-adenosine in mRNA + S-adenosyl-L-methionine = a 5'-end (5'-triphosphoguanosine)-(2'-O-methyladenylyl)-adenylyl-cytidylyl-adenosine in mRNA + S-adenosyl-L-homocysteine + H(+)</text>
        <dbReference type="Rhea" id="RHEA:65380"/>
        <dbReference type="Rhea" id="RHEA-COMP:16797"/>
        <dbReference type="Rhea" id="RHEA-COMP:16801"/>
        <dbReference type="ChEBI" id="CHEBI:15378"/>
        <dbReference type="ChEBI" id="CHEBI:57856"/>
        <dbReference type="ChEBI" id="CHEBI:59789"/>
        <dbReference type="ChEBI" id="CHEBI:156482"/>
        <dbReference type="ChEBI" id="CHEBI:156484"/>
    </reaction>
</comment>
<accession>A0AAE6TCM0</accession>
<evidence type="ECO:0000256" key="11">
    <source>
        <dbReference type="ARBA" id="ARBA00022840"/>
    </source>
</evidence>
<dbReference type="PROSITE" id="PS50526">
    <property type="entry name" value="RDRP_SSRNA_NEG_NONSEG"/>
    <property type="match status" value="1"/>
</dbReference>
<comment type="catalytic activity">
    <reaction evidence="17 21">
        <text>a 5'-end (5'-triphosphoguanosine)-(2'-O-methyladenylyl)-adenylyl-cytidylyl-adenosine in mRNA + S-adenosyl-L-methionine = a 5'-end (N(7)-methyl 5'-triphosphoguanosine)-(2'-O-methyladenylyl)-adenylyl-cytidylyl-adenosine in mRNA + S-adenosyl-L-homocysteine</text>
        <dbReference type="Rhea" id="RHEA:65440"/>
        <dbReference type="Rhea" id="RHEA-COMP:16798"/>
        <dbReference type="Rhea" id="RHEA-COMP:16801"/>
        <dbReference type="ChEBI" id="CHEBI:57856"/>
        <dbReference type="ChEBI" id="CHEBI:59789"/>
        <dbReference type="ChEBI" id="CHEBI:156482"/>
        <dbReference type="ChEBI" id="CHEBI:156483"/>
    </reaction>
</comment>
<reference evidence="24" key="1">
    <citation type="journal article" date="2019" name="J. Gen. Virol.">
        <title>Discovery of two highly divergent negative-sense RNA viruses associated with the parasitic nematode, Capillaria hepatica, in wild Mus musculus from New York City.</title>
        <authorList>
            <person name="Williams S.H."/>
            <person name="Che X."/>
            <person name="Oleynik A."/>
            <person name="Garcia J.A."/>
            <person name="Muller D."/>
            <person name="Zabka T.S."/>
            <person name="Firth C."/>
            <person name="Corrigan R.M."/>
            <person name="Briese T."/>
            <person name="Jain K."/>
            <person name="Lipkin W.I."/>
        </authorList>
    </citation>
    <scope>NUCLEOTIDE SEQUENCE</scope>
    <source>
        <strain evidence="24">CHAMV1/NYC/2014/M026/0243</strain>
    </source>
</reference>
<evidence type="ECO:0000259" key="22">
    <source>
        <dbReference type="PROSITE" id="PS50526"/>
    </source>
</evidence>
<evidence type="ECO:0000256" key="5">
    <source>
        <dbReference type="ARBA" id="ARBA00022664"/>
    </source>
</evidence>
<dbReference type="PROSITE" id="PS51590">
    <property type="entry name" value="SAM_MT_MNV_L"/>
    <property type="match status" value="1"/>
</dbReference>
<comment type="catalytic activity">
    <reaction evidence="21">
        <text>RNA(n) + a ribonucleoside 5'-triphosphate = RNA(n+1) + diphosphate</text>
        <dbReference type="Rhea" id="RHEA:21248"/>
        <dbReference type="Rhea" id="RHEA-COMP:14527"/>
        <dbReference type="Rhea" id="RHEA-COMP:17342"/>
        <dbReference type="ChEBI" id="CHEBI:33019"/>
        <dbReference type="ChEBI" id="CHEBI:61557"/>
        <dbReference type="ChEBI" id="CHEBI:140395"/>
        <dbReference type="EC" id="2.7.7.48"/>
    </reaction>
</comment>
<feature type="domain" description="RdRp catalytic" evidence="22">
    <location>
        <begin position="567"/>
        <end position="754"/>
    </location>
</feature>
<evidence type="ECO:0000256" key="3">
    <source>
        <dbReference type="ARBA" id="ARBA00022484"/>
    </source>
</evidence>
<evidence type="ECO:0000313" key="25">
    <source>
        <dbReference type="Proteomes" id="UP000829969"/>
    </source>
</evidence>
<dbReference type="InterPro" id="IPR014023">
    <property type="entry name" value="Mononeg_RNA_pol_cat"/>
</dbReference>
<evidence type="ECO:0000259" key="23">
    <source>
        <dbReference type="PROSITE" id="PS51590"/>
    </source>
</evidence>
<organism evidence="24 25">
    <name type="scientific">Amsterdam virus</name>
    <dbReference type="NCBI Taxonomy" id="2613795"/>
    <lineage>
        <taxon>Viruses</taxon>
        <taxon>Riboviria</taxon>
        <taxon>Orthornavirae</taxon>
        <taxon>Negarnaviricota</taxon>
        <taxon>Haploviricotina</taxon>
        <taxon>Monjiviricetes</taxon>
        <taxon>Mononegavirales</taxon>
        <taxon>Lispiviridae</taxon>
        <taxon>Usmuvirus</taxon>
        <taxon>Usmuvirus newyorkense</taxon>
    </lineage>
</organism>
<dbReference type="Pfam" id="PF00946">
    <property type="entry name" value="Mononeg_RNA_pol"/>
    <property type="match status" value="1"/>
</dbReference>
<keyword evidence="6 21" id="KW-0808">Transferase</keyword>
<evidence type="ECO:0000313" key="24">
    <source>
        <dbReference type="EMBL" id="QEQ50497.1"/>
    </source>
</evidence>
<evidence type="ECO:0000256" key="13">
    <source>
        <dbReference type="ARBA" id="ARBA00022953"/>
    </source>
</evidence>
<evidence type="ECO:0000256" key="12">
    <source>
        <dbReference type="ARBA" id="ARBA00022844"/>
    </source>
</evidence>
<dbReference type="InterPro" id="IPR039530">
    <property type="entry name" value="L_methyltransferase_rhabdo"/>
</dbReference>
<evidence type="ECO:0000256" key="20">
    <source>
        <dbReference type="ARBA" id="ARBA00048548"/>
    </source>
</evidence>
<keyword evidence="15" id="KW-0511">Multifunctional enzyme</keyword>
<keyword evidence="3 21" id="KW-0696">RNA-directed RNA polymerase</keyword>
<evidence type="ECO:0000256" key="17">
    <source>
        <dbReference type="ARBA" id="ARBA00024499"/>
    </source>
</evidence>
<evidence type="ECO:0000256" key="18">
    <source>
        <dbReference type="ARBA" id="ARBA00047332"/>
    </source>
</evidence>
<keyword evidence="4 21" id="KW-0489">Methyltransferase</keyword>
<keyword evidence="7 21" id="KW-0949">S-adenosyl-L-methionine</keyword>
<dbReference type="PIRSF" id="PIRSF000830">
    <property type="entry name" value="RNA_pol_ParamyxoV"/>
    <property type="match status" value="1"/>
</dbReference>
<comment type="function">
    <text evidence="21">RNA-directed RNA polymerase that catalyzes the transcription of viral mRNAs, their capping and polyadenylation. The template is composed of the viral RNA tightly encapsidated by the nucleoprotein (N). The viral polymerase binds to the genomic RNA at the 3' leader promoter, and transcribes subsequently all viral mRNAs with a decreasing efficiency. The first gene is the most transcribed, and the last the least transcribed. The viral phosphoprotein acts as a processivity factor. Capping is concomitant with initiation of mRNA transcription. Indeed, a GDP polyribonucleotidyl transferase (PRNTase) adds the cap structure when the nascent RNA chain length has reached few nucleotides. Ribose 2'-O methylation of viral mRNA cap precedes and facilitates subsequent guanine-N-7 methylation, both activities being carried by the viral polymerase. Polyadenylation of mRNAs occur by a stuttering mechanism at a slipery stop site present at the end viral genes. After finishing transcription of a mRNA, the polymerase can resume transcription of the downstream gene.</text>
</comment>
<comment type="catalytic activity">
    <reaction evidence="20 21">
        <text>GTP + H2O = GDP + phosphate + H(+)</text>
        <dbReference type="Rhea" id="RHEA:19669"/>
        <dbReference type="ChEBI" id="CHEBI:15377"/>
        <dbReference type="ChEBI" id="CHEBI:15378"/>
        <dbReference type="ChEBI" id="CHEBI:37565"/>
        <dbReference type="ChEBI" id="CHEBI:43474"/>
        <dbReference type="ChEBI" id="CHEBI:58189"/>
    </reaction>
</comment>
<evidence type="ECO:0000256" key="10">
    <source>
        <dbReference type="ARBA" id="ARBA00022801"/>
    </source>
</evidence>
<comment type="subcellular location">
    <subcellularLocation>
        <location evidence="21">Virion</location>
    </subcellularLocation>
    <subcellularLocation>
        <location evidence="21">Host cytoplasm</location>
    </subcellularLocation>
</comment>
<dbReference type="InterPro" id="IPR029063">
    <property type="entry name" value="SAM-dependent_MTases_sf"/>
</dbReference>
<dbReference type="GO" id="GO:0030430">
    <property type="term" value="C:host cell cytoplasm"/>
    <property type="evidence" value="ECO:0007669"/>
    <property type="project" value="UniProtKB-SubCell"/>
</dbReference>
<evidence type="ECO:0000256" key="7">
    <source>
        <dbReference type="ARBA" id="ARBA00022691"/>
    </source>
</evidence>
<keyword evidence="9 21" id="KW-0547">Nucleotide-binding</keyword>
<keyword evidence="10" id="KW-0378">Hydrolase</keyword>
<evidence type="ECO:0000256" key="21">
    <source>
        <dbReference type="PIRNR" id="PIRNR000830"/>
    </source>
</evidence>
<sequence>MWNPASLFEDVFSDVSTQRPVLPDQRLQSPLKPDIGSLALNYWFKGPAHDKTPTWIKRTVNQMSKSFPALFVNVHEGDWNEYSSLMYSRALAQTISLENKRVFDRLLNIAWTTTAAFHQGIHKQPWKPRPYDIWQSTLSLFEARQQARMLKMAMMKTSRGRDIAVQHVKCLGCVFLLSRQLCLLNDPTHGTIFVDYDAILCLNDVLDQRYLASLSLQVYQLMYPDVYTISQDDLKVILEWGDKHLAKLGNNAFGVIKTFESICMAEMLRQSHPINVSENFLQQRHDDYIAAGGDIRQMTNLSTMIRNHQIPMISELFGMFRIWGHPVVDETAGCAKVQKIGKAEVKPDSRILKKIRACFVREFCLNYIKHEGRWPELTVINPKSRIAKLYARQQTNWIQSKDQLDLTEWEDVVLGKNFDFDYCKDFTQLIEDKSISTYLEHWDSVYDAELLGYTPPSPVESRRVILEMLSRSDIRIEEILHMIMTRKVPAKWFVIGLHSKERELKVEPRLFVMLVLEMRLYFCVTEYNLAEKIFKYFPQQTMTSSEPDLVTRLLKVTDRSDVKRDVIPVVINIDFEKWNLRWRKSTTDGIFKVIDNLFGTPGLYTFSHEFFERSMFYLVSRYHPPKVDVRSREHPEEQETVWYNDQSGKEGIRQKGWTLITIAALIYVETETNVHSVITGQGDNQVIIASFPVPEGVTREEHLNNSISGLRQSIDNYMNVLINTFEKIGLPIKREESWTSLGLFAYGKDIIWNGAIMPMCIKRCMRIVPDVNDTFPTLANNLSTIFSSGQSACAKGFDIYIPYFLALMEAGLYILTSRGYHVISHGPHFPQVASTLIQIDDCFLQFILVLAHALGGYPVMNPVDYIARGHSDPVTTGLLALRYLGNIFPHISRIISFLQVRKPFAESVDFKYIISDPTAINWDIPKPPTMMMKEIIQSEFSSICQNKQINYLFHHNAVDEERELVDLLSKIRPFSPRVLNEIYRNSPCGARDGVLATVSHVRTIRTMAQRSPCGDIFSRLAEYEREFIMHMVDWYQSSLNCSQLRNFCSRQLADEWRSLSWFKDSSIIVEGVTMPHPLEQFVINCCENPNEVTGEAIIYILEPSAGRDRLTEIGKNCAFIGSLTKERKMSRLLNQAVNDPPLKAALRLQTVTDYTVLPHGNLAKIMDGIITSRTNIPLKYLRCSADRVIAGSRTHRLEDVTAKRGGLLNVRPNFTSHVYYSTDFMGRFSRGFENYNINYLLVIACNMVQLQYDNYHHTTRRKVFISRLSCPSCTVTLNEEPLELTEATTLNLTSYSNCYLVYSKHDSDLIEGIMIGGSCVTPIIANATPIDDMLEYVAYMLALQVILRADRATIGNVYGSQTFSPRYQNVILGIGEIALVGFKRLVVAIAHLNTLLFLIKYFNRIIMARGIDVHNILQASRETLNLELYSELIQAFPMPSVQGEIMALLPDFVIPANALTGSAGASAVIQAIVDMYLTDKIKDLVTLPPFQSGSFPEWYIVAELNIMHRILRTALLMDNLNSECLGRVCVALKTAARLESPSTGTELVQLLMQGVSRAINHTMGKTTSPDLLRLAEELKTINFTSKPLMHTEEGVEKWLSILKQRISRQTHRSSSEAVRYNERRHIPPPCVYLKPYIAAEYSFECNQVTEFAILPEEPVVRTPDKTRHDHVWRLDGVSTAHYKVMQLLNWFNIRPITAVCLGEGEGSIAAMLYKIFNVGLIFYNSKLDSRLFPTHRYIHYIPAELSVVPSNVIFEYNLTLYGPNDITTVECQSLIVDTLPHNAWDLITCDAEIARLGHIEAYNLLRGVLLIALPLLANNGYLLFKTYIGLENVCSQQLSALIAAFENVWVTCPHYSSFESSEVYIVCKNKRVNFISQITMTLHNGLYPASKVDFNYILSSIQRLKVDRTVVHFPLQFLAEIKCIKMLKYVRCHYDRPIWRNSLSILIGSRYNGSFPRLEHWLLRRATELHGLFNVLLASLFEQTHTGIDWIRLASVLSRNQDTGIQMYSYIRQILHSDLLLLTIYLKRAGIPLRQCLNILEQELSKTRDHHLSDGTHLCSFNLRLHEPAWRKKYARHFFHLVGEIYFFE</sequence>
<dbReference type="Pfam" id="PF14318">
    <property type="entry name" value="Mononeg_mRNAcap"/>
    <property type="match status" value="1"/>
</dbReference>
<dbReference type="EC" id="2.7.7.48" evidence="21"/>
<dbReference type="SUPFAM" id="SSF53335">
    <property type="entry name" value="S-adenosyl-L-methionine-dependent methyltransferases"/>
    <property type="match status" value="1"/>
</dbReference>
<evidence type="ECO:0000256" key="16">
    <source>
        <dbReference type="ARBA" id="ARBA00024494"/>
    </source>
</evidence>
<feature type="domain" description="Mononegavirus-type SAM-dependent 2'-O-MTase" evidence="23">
    <location>
        <begin position="1672"/>
        <end position="1866"/>
    </location>
</feature>
<keyword evidence="5 21" id="KW-0507">mRNA processing</keyword>
<evidence type="ECO:0000256" key="1">
    <source>
        <dbReference type="ARBA" id="ARBA00003132"/>
    </source>
</evidence>
<evidence type="ECO:0000256" key="4">
    <source>
        <dbReference type="ARBA" id="ARBA00022603"/>
    </source>
</evidence>
<dbReference type="EC" id="2.1.1.-" evidence="21"/>
<dbReference type="KEGG" id="vg:80538358"/>
<dbReference type="GeneID" id="80538358"/>
<evidence type="ECO:0000256" key="19">
    <source>
        <dbReference type="ARBA" id="ARBA00047370"/>
    </source>
</evidence>
<dbReference type="GO" id="GO:0044423">
    <property type="term" value="C:virion component"/>
    <property type="evidence" value="ECO:0007669"/>
    <property type="project" value="UniProtKB-KW"/>
</dbReference>
<evidence type="ECO:0000256" key="15">
    <source>
        <dbReference type="ARBA" id="ARBA00023268"/>
    </source>
</evidence>
<dbReference type="EC" id="2.7.7.88" evidence="21"/>
<keyword evidence="25" id="KW-1185">Reference proteome</keyword>
<evidence type="ECO:0000256" key="2">
    <source>
        <dbReference type="ARBA" id="ARBA00007934"/>
    </source>
</evidence>
<evidence type="ECO:0000256" key="6">
    <source>
        <dbReference type="ARBA" id="ARBA00022679"/>
    </source>
</evidence>
<evidence type="ECO:0000256" key="14">
    <source>
        <dbReference type="ARBA" id="ARBA00023042"/>
    </source>
</evidence>
<dbReference type="Gene3D" id="3.40.50.150">
    <property type="entry name" value="Vaccinia Virus protein VP39"/>
    <property type="match status" value="1"/>
</dbReference>
<dbReference type="GO" id="GO:0003968">
    <property type="term" value="F:RNA-directed RNA polymerase activity"/>
    <property type="evidence" value="ECO:0007669"/>
    <property type="project" value="UniProtKB-KW"/>
</dbReference>
<keyword evidence="14 21" id="KW-0506">mRNA capping</keyword>
<keyword evidence="11 21" id="KW-0067">ATP-binding</keyword>
<comment type="function">
    <text evidence="1 21">RNA-directed RNA polymerase that catalyzes the replication of viral genomic RNA. The template is composed of the viral RNA tightly encapsidated by the nucleoprotein (N). The replicase mode is dependent on intracellular N protein concentration. In this mode, the polymerase replicates the whole viral genome without recognizing transcriptional signals, and the replicated genome is not caped or polyadenylated.</text>
</comment>
<dbReference type="RefSeq" id="YP_010799923.1">
    <property type="nucleotide sequence ID" value="NC_076698.1"/>
</dbReference>
<evidence type="ECO:0000256" key="9">
    <source>
        <dbReference type="ARBA" id="ARBA00022741"/>
    </source>
</evidence>
<dbReference type="InterPro" id="IPR016269">
    <property type="entry name" value="RNA-dir_pol_paramyxovirus"/>
</dbReference>
<dbReference type="GO" id="GO:0016787">
    <property type="term" value="F:hydrolase activity"/>
    <property type="evidence" value="ECO:0007669"/>
    <property type="project" value="UniProtKB-KW"/>
</dbReference>
<dbReference type="EMBL" id="MK618655">
    <property type="protein sequence ID" value="QEQ50497.1"/>
    <property type="molecule type" value="Viral_cRNA"/>
</dbReference>
<protein>
    <recommendedName>
        <fullName evidence="21">RNA-directed RNA polymerase L</fullName>
        <shortName evidence="21">Protein L</shortName>
    </recommendedName>
    <alternativeName>
        <fullName evidence="21">Large structural protein</fullName>
    </alternativeName>
    <alternativeName>
        <fullName evidence="21">Replicase</fullName>
    </alternativeName>
    <alternativeName>
        <fullName evidence="21">Transcriptase</fullName>
    </alternativeName>
    <domain>
        <recommendedName>
            <fullName evidence="21">RNA-directed RNA polymerase</fullName>
            <ecNumber evidence="21">2.7.7.48</ecNumber>
        </recommendedName>
    </domain>
    <domain>
        <recommendedName>
            <fullName evidence="21">GTP phosphohydrolase</fullName>
            <ecNumber evidence="21">3.6.1.-</ecNumber>
        </recommendedName>
    </domain>
    <domain>
        <recommendedName>
            <fullName evidence="21">GDP polyribonucleotidyltransferase</fullName>
            <ecNumber evidence="21">2.7.7.88</ecNumber>
        </recommendedName>
        <alternativeName>
            <fullName evidence="21">PRNTase</fullName>
        </alternativeName>
    </domain>
    <domain>
        <recommendedName>
            <fullName evidence="21">mRNA (nucleoside-2'-O-)-methyltransferase</fullName>
            <shortName evidence="21">N1-2'-O-MTase</shortName>
            <ecNumber evidence="21">2.1.1.-</ecNumber>
        </recommendedName>
    </domain>
    <domain>
        <recommendedName>
            <fullName evidence="21">mRNA (guanine-N(7)-)-methyltransferase</fullName>
            <shortName evidence="21">G-N7-MTase</shortName>
        </recommendedName>
    </domain>
</protein>
<keyword evidence="12 21" id="KW-0946">Virion</keyword>
<dbReference type="InterPro" id="IPR025786">
    <property type="entry name" value="Mononega_L_MeTrfase"/>
</dbReference>
<name>A0AAE6TCM0_9MONO</name>
<dbReference type="Proteomes" id="UP000829969">
    <property type="component" value="Segment"/>
</dbReference>